<evidence type="ECO:0000256" key="1">
    <source>
        <dbReference type="SAM" id="SignalP"/>
    </source>
</evidence>
<feature type="signal peptide" evidence="1">
    <location>
        <begin position="1"/>
        <end position="29"/>
    </location>
</feature>
<dbReference type="Proteomes" id="UP000675781">
    <property type="component" value="Unassembled WGS sequence"/>
</dbReference>
<accession>A0A941EQ88</accession>
<proteinExistence type="predicted"/>
<dbReference type="RefSeq" id="WP_212529854.1">
    <property type="nucleotide sequence ID" value="NZ_JAGSOG010000092.1"/>
</dbReference>
<organism evidence="2 3">
    <name type="scientific">Actinospica durhamensis</name>
    <dbReference type="NCBI Taxonomy" id="1508375"/>
    <lineage>
        <taxon>Bacteria</taxon>
        <taxon>Bacillati</taxon>
        <taxon>Actinomycetota</taxon>
        <taxon>Actinomycetes</taxon>
        <taxon>Catenulisporales</taxon>
        <taxon>Actinospicaceae</taxon>
        <taxon>Actinospica</taxon>
    </lineage>
</organism>
<evidence type="ECO:0008006" key="4">
    <source>
        <dbReference type="Google" id="ProtNLM"/>
    </source>
</evidence>
<dbReference type="AlphaFoldDB" id="A0A941EQ88"/>
<reference evidence="2" key="1">
    <citation type="submission" date="2021-04" db="EMBL/GenBank/DDBJ databases">
        <title>Genome based classification of Actinospica acidithermotolerans sp. nov., an actinobacterium isolated from an Indonesian hot spring.</title>
        <authorList>
            <person name="Kusuma A.B."/>
            <person name="Putra K.E."/>
            <person name="Nafisah S."/>
            <person name="Loh J."/>
            <person name="Nouioui I."/>
            <person name="Goodfellow M."/>
        </authorList>
    </citation>
    <scope>NUCLEOTIDE SEQUENCE</scope>
    <source>
        <strain evidence="2">CSCA 57</strain>
    </source>
</reference>
<dbReference type="EMBL" id="JAGSOG010000092">
    <property type="protein sequence ID" value="MBR7835360.1"/>
    <property type="molecule type" value="Genomic_DNA"/>
</dbReference>
<gene>
    <name evidence="2" type="ORF">KDL01_18950</name>
</gene>
<sequence>MAPGTRSRRAAGLGAAAGMFALCVGACGASPGTPAWVGPTAADGARLPRLTAHSAEDPSLPWVLTAAVNAASGKLEIRVGAGGCALPAGWDAVWTGTSVTFAVYGTQVQPGVQACAAVATVRSYEVDLPQRLGDRHLVHLASSPDFSPRLLRDLPSPVGSSGS</sequence>
<keyword evidence="1" id="KW-0732">Signal</keyword>
<keyword evidence="3" id="KW-1185">Reference proteome</keyword>
<name>A0A941EQ88_9ACTN</name>
<feature type="chain" id="PRO_5038810886" description="Secreted protein" evidence="1">
    <location>
        <begin position="30"/>
        <end position="163"/>
    </location>
</feature>
<evidence type="ECO:0000313" key="2">
    <source>
        <dbReference type="EMBL" id="MBR7835360.1"/>
    </source>
</evidence>
<protein>
    <recommendedName>
        <fullName evidence="4">Secreted protein</fullName>
    </recommendedName>
</protein>
<evidence type="ECO:0000313" key="3">
    <source>
        <dbReference type="Proteomes" id="UP000675781"/>
    </source>
</evidence>
<comment type="caution">
    <text evidence="2">The sequence shown here is derived from an EMBL/GenBank/DDBJ whole genome shotgun (WGS) entry which is preliminary data.</text>
</comment>